<evidence type="ECO:0000259" key="6">
    <source>
        <dbReference type="Pfam" id="PF02776"/>
    </source>
</evidence>
<dbReference type="InterPro" id="IPR012001">
    <property type="entry name" value="Thiamin_PyroP_enz_TPP-bd_dom"/>
</dbReference>
<dbReference type="Gene3D" id="3.40.50.970">
    <property type="match status" value="2"/>
</dbReference>
<dbReference type="FunFam" id="3.40.50.970:FF:000007">
    <property type="entry name" value="Acetolactate synthase"/>
    <property type="match status" value="1"/>
</dbReference>
<name>A0A5N3PBT5_9HYPH</name>
<dbReference type="InterPro" id="IPR000399">
    <property type="entry name" value="TPP-bd_CS"/>
</dbReference>
<dbReference type="SUPFAM" id="SSF52467">
    <property type="entry name" value="DHS-like NAD/FAD-binding domain"/>
    <property type="match status" value="1"/>
</dbReference>
<gene>
    <name evidence="7" type="ORF">FEZ63_07740</name>
</gene>
<dbReference type="Gene3D" id="3.40.50.1220">
    <property type="entry name" value="TPP-binding domain"/>
    <property type="match status" value="1"/>
</dbReference>
<dbReference type="OrthoDB" id="4494979at2"/>
<sequence length="561" mass="61871">MAKRTGSEILADTLKINGAEIVYHVPGESFLSVLDAMAVRHEDIRQVSCRHEAGSAIMAEAYGKLTGRPGIAMVTRSPGATNAASGVHTAFQDSSPMILFVGQVKRSILEREAFMSYDFRQMFAPMAKWVAQIDDAARIPEFIQRAYHTAMTGRMGPVVLILPEDMLEEECEVEDGRPYVRASGGAPTHSDIDRLYGMLAEARHPLMIVGGSGWTQSARDNVQKFADANNVPVATAFRRRDIIDNGHKCYVGEIGIGSNPALLAHIRQADFVIMCNDALSDVNTIGAGYMEGFTLFSIPTPKQKIVHVCGGVEELNRVFQVDLAILAENEHFTEALARHAPVLHRSWDRWTQDLKDTYNAECASAGCPGDIDLPGIMKWLRTRLPANAIVTNGVGAYATWSQRYFSHSELHTQLGPISGSMGYGLPAAISAKLCYPDRVVINFVGDGCYQMTGEELATAVQYGVGVIVILFNNNMYGTIRIHEENKLDGRVNGTQLTNPNFYALGKAYGAHSERVSRTEEFEPAFERALTSGRPAIIEMIIDQEAIHTRYSLTDLRNRRRR</sequence>
<dbReference type="CDD" id="cd00568">
    <property type="entry name" value="TPP_enzymes"/>
    <property type="match status" value="1"/>
</dbReference>
<dbReference type="RefSeq" id="WP_150943060.1">
    <property type="nucleotide sequence ID" value="NZ_VCMV01000013.1"/>
</dbReference>
<dbReference type="InterPro" id="IPR011766">
    <property type="entry name" value="TPP_enzyme_TPP-bd"/>
</dbReference>
<proteinExistence type="inferred from homology"/>
<evidence type="ECO:0000256" key="1">
    <source>
        <dbReference type="ARBA" id="ARBA00007812"/>
    </source>
</evidence>
<comment type="caution">
    <text evidence="7">The sequence shown here is derived from an EMBL/GenBank/DDBJ whole genome shotgun (WGS) entry which is preliminary data.</text>
</comment>
<dbReference type="PANTHER" id="PTHR18968:SF120">
    <property type="entry name" value="ACETOLACTATE SYNTHASE LARGE SUBUNIT"/>
    <property type="match status" value="1"/>
</dbReference>
<dbReference type="AlphaFoldDB" id="A0A5N3PBT5"/>
<evidence type="ECO:0000256" key="2">
    <source>
        <dbReference type="ARBA" id="ARBA00023052"/>
    </source>
</evidence>
<dbReference type="NCBIfam" id="NF006052">
    <property type="entry name" value="PRK08199.1"/>
    <property type="match status" value="1"/>
</dbReference>
<dbReference type="GO" id="GO:0009097">
    <property type="term" value="P:isoleucine biosynthetic process"/>
    <property type="evidence" value="ECO:0007669"/>
    <property type="project" value="TreeGrafter"/>
</dbReference>
<dbReference type="CDD" id="cd07035">
    <property type="entry name" value="TPP_PYR_POX_like"/>
    <property type="match status" value="1"/>
</dbReference>
<keyword evidence="8" id="KW-1185">Reference proteome</keyword>
<comment type="similarity">
    <text evidence="1 3">Belongs to the TPP enzyme family.</text>
</comment>
<dbReference type="GO" id="GO:0005948">
    <property type="term" value="C:acetolactate synthase complex"/>
    <property type="evidence" value="ECO:0007669"/>
    <property type="project" value="TreeGrafter"/>
</dbReference>
<dbReference type="GO" id="GO:0009099">
    <property type="term" value="P:L-valine biosynthetic process"/>
    <property type="evidence" value="ECO:0007669"/>
    <property type="project" value="TreeGrafter"/>
</dbReference>
<evidence type="ECO:0000313" key="7">
    <source>
        <dbReference type="EMBL" id="KAB0267217.1"/>
    </source>
</evidence>
<dbReference type="Pfam" id="PF02776">
    <property type="entry name" value="TPP_enzyme_N"/>
    <property type="match status" value="1"/>
</dbReference>
<evidence type="ECO:0000259" key="4">
    <source>
        <dbReference type="Pfam" id="PF00205"/>
    </source>
</evidence>
<dbReference type="SUPFAM" id="SSF52518">
    <property type="entry name" value="Thiamin diphosphate-binding fold (THDP-binding)"/>
    <property type="match status" value="2"/>
</dbReference>
<dbReference type="GO" id="GO:0030976">
    <property type="term" value="F:thiamine pyrophosphate binding"/>
    <property type="evidence" value="ECO:0007669"/>
    <property type="project" value="InterPro"/>
</dbReference>
<evidence type="ECO:0000259" key="5">
    <source>
        <dbReference type="Pfam" id="PF02775"/>
    </source>
</evidence>
<dbReference type="PANTHER" id="PTHR18968">
    <property type="entry name" value="THIAMINE PYROPHOSPHATE ENZYMES"/>
    <property type="match status" value="1"/>
</dbReference>
<dbReference type="InterPro" id="IPR045229">
    <property type="entry name" value="TPP_enz"/>
</dbReference>
<dbReference type="Proteomes" id="UP000325684">
    <property type="component" value="Unassembled WGS sequence"/>
</dbReference>
<organism evidence="7 8">
    <name type="scientific">Microvirga brassicacearum</name>
    <dbReference type="NCBI Taxonomy" id="2580413"/>
    <lineage>
        <taxon>Bacteria</taxon>
        <taxon>Pseudomonadati</taxon>
        <taxon>Pseudomonadota</taxon>
        <taxon>Alphaproteobacteria</taxon>
        <taxon>Hyphomicrobiales</taxon>
        <taxon>Methylobacteriaceae</taxon>
        <taxon>Microvirga</taxon>
    </lineage>
</organism>
<feature type="domain" description="Thiamine pyrophosphate enzyme TPP-binding" evidence="5">
    <location>
        <begin position="393"/>
        <end position="538"/>
    </location>
</feature>
<feature type="domain" description="Thiamine pyrophosphate enzyme N-terminal TPP-binding" evidence="6">
    <location>
        <begin position="5"/>
        <end position="116"/>
    </location>
</feature>
<dbReference type="GO" id="GO:0003984">
    <property type="term" value="F:acetolactate synthase activity"/>
    <property type="evidence" value="ECO:0007669"/>
    <property type="project" value="TreeGrafter"/>
</dbReference>
<dbReference type="PROSITE" id="PS00187">
    <property type="entry name" value="TPP_ENZYMES"/>
    <property type="match status" value="1"/>
</dbReference>
<evidence type="ECO:0000313" key="8">
    <source>
        <dbReference type="Proteomes" id="UP000325684"/>
    </source>
</evidence>
<dbReference type="Pfam" id="PF02775">
    <property type="entry name" value="TPP_enzyme_C"/>
    <property type="match status" value="1"/>
</dbReference>
<accession>A0A5N3PBT5</accession>
<dbReference type="GO" id="GO:0000287">
    <property type="term" value="F:magnesium ion binding"/>
    <property type="evidence" value="ECO:0007669"/>
    <property type="project" value="InterPro"/>
</dbReference>
<dbReference type="InterPro" id="IPR029035">
    <property type="entry name" value="DHS-like_NAD/FAD-binding_dom"/>
</dbReference>
<dbReference type="EMBL" id="VCMV01000013">
    <property type="protein sequence ID" value="KAB0267217.1"/>
    <property type="molecule type" value="Genomic_DNA"/>
</dbReference>
<evidence type="ECO:0000256" key="3">
    <source>
        <dbReference type="RuleBase" id="RU362132"/>
    </source>
</evidence>
<dbReference type="GO" id="GO:0050660">
    <property type="term" value="F:flavin adenine dinucleotide binding"/>
    <property type="evidence" value="ECO:0007669"/>
    <property type="project" value="TreeGrafter"/>
</dbReference>
<reference evidence="7 8" key="1">
    <citation type="journal article" date="2019" name="Microorganisms">
        <title>Genome Insights into the Novel Species Microvirga brassicacearum, a Rapeseed Endophyte with Biotechnological Potential.</title>
        <authorList>
            <person name="Jimenez-Gomez A."/>
            <person name="Saati-Santamaria Z."/>
            <person name="Igual J.M."/>
            <person name="Rivas R."/>
            <person name="Mateos P.F."/>
            <person name="Garcia-Fraile P."/>
        </authorList>
    </citation>
    <scope>NUCLEOTIDE SEQUENCE [LARGE SCALE GENOMIC DNA]</scope>
    <source>
        <strain evidence="7 8">CDVBN77</strain>
    </source>
</reference>
<dbReference type="InterPro" id="IPR012000">
    <property type="entry name" value="Thiamin_PyroP_enz_cen_dom"/>
</dbReference>
<dbReference type="Pfam" id="PF00205">
    <property type="entry name" value="TPP_enzyme_M"/>
    <property type="match status" value="1"/>
</dbReference>
<feature type="domain" description="Thiamine pyrophosphate enzyme central" evidence="4">
    <location>
        <begin position="192"/>
        <end position="336"/>
    </location>
</feature>
<keyword evidence="2 3" id="KW-0786">Thiamine pyrophosphate</keyword>
<protein>
    <submittedName>
        <fullName evidence="7">Thiamine pyrophosphate-binding protein</fullName>
    </submittedName>
</protein>
<dbReference type="InterPro" id="IPR029061">
    <property type="entry name" value="THDP-binding"/>
</dbReference>